<proteinExistence type="predicted"/>
<dbReference type="AlphaFoldDB" id="A0A3L6QWX6"/>
<dbReference type="Proteomes" id="UP000275267">
    <property type="component" value="Unassembled WGS sequence"/>
</dbReference>
<dbReference type="PANTHER" id="PTHR33065:SF177">
    <property type="entry name" value="OS08G0141000 PROTEIN"/>
    <property type="match status" value="1"/>
</dbReference>
<name>A0A3L6QWX6_PANMI</name>
<evidence type="ECO:0000313" key="4">
    <source>
        <dbReference type="Proteomes" id="UP000275267"/>
    </source>
</evidence>
<evidence type="ECO:0000313" key="3">
    <source>
        <dbReference type="EMBL" id="RLM87275.1"/>
    </source>
</evidence>
<feature type="region of interest" description="Disordered" evidence="1">
    <location>
        <begin position="1"/>
        <end position="20"/>
    </location>
</feature>
<feature type="domain" description="DUF6598" evidence="2">
    <location>
        <begin position="160"/>
        <end position="331"/>
    </location>
</feature>
<evidence type="ECO:0000256" key="1">
    <source>
        <dbReference type="SAM" id="MobiDB-lite"/>
    </source>
</evidence>
<accession>A0A3L6QWX6</accession>
<reference evidence="4" key="1">
    <citation type="journal article" date="2019" name="Nat. Commun.">
        <title>The genome of broomcorn millet.</title>
        <authorList>
            <person name="Zou C."/>
            <person name="Miki D."/>
            <person name="Li D."/>
            <person name="Tang Q."/>
            <person name="Xiao L."/>
            <person name="Rajput S."/>
            <person name="Deng P."/>
            <person name="Jia W."/>
            <person name="Huang R."/>
            <person name="Zhang M."/>
            <person name="Sun Y."/>
            <person name="Hu J."/>
            <person name="Fu X."/>
            <person name="Schnable P.S."/>
            <person name="Li F."/>
            <person name="Zhang H."/>
            <person name="Feng B."/>
            <person name="Zhu X."/>
            <person name="Liu R."/>
            <person name="Schnable J.C."/>
            <person name="Zhu J.-K."/>
            <person name="Zhang H."/>
        </authorList>
    </citation>
    <scope>NUCLEOTIDE SEQUENCE [LARGE SCALE GENOMIC DNA]</scope>
</reference>
<keyword evidence="4" id="KW-1185">Reference proteome</keyword>
<organism evidence="3 4">
    <name type="scientific">Panicum miliaceum</name>
    <name type="common">Proso millet</name>
    <name type="synonym">Broomcorn millet</name>
    <dbReference type="NCBI Taxonomy" id="4540"/>
    <lineage>
        <taxon>Eukaryota</taxon>
        <taxon>Viridiplantae</taxon>
        <taxon>Streptophyta</taxon>
        <taxon>Embryophyta</taxon>
        <taxon>Tracheophyta</taxon>
        <taxon>Spermatophyta</taxon>
        <taxon>Magnoliopsida</taxon>
        <taxon>Liliopsida</taxon>
        <taxon>Poales</taxon>
        <taxon>Poaceae</taxon>
        <taxon>PACMAD clade</taxon>
        <taxon>Panicoideae</taxon>
        <taxon>Panicodae</taxon>
        <taxon>Paniceae</taxon>
        <taxon>Panicinae</taxon>
        <taxon>Panicum</taxon>
        <taxon>Panicum sect. Panicum</taxon>
    </lineage>
</organism>
<comment type="caution">
    <text evidence="3">The sequence shown here is derived from an EMBL/GenBank/DDBJ whole genome shotgun (WGS) entry which is preliminary data.</text>
</comment>
<dbReference type="EMBL" id="PQIB02000011">
    <property type="protein sequence ID" value="RLM87275.1"/>
    <property type="molecule type" value="Genomic_DNA"/>
</dbReference>
<dbReference type="PANTHER" id="PTHR33065">
    <property type="entry name" value="OS07G0486400 PROTEIN"/>
    <property type="match status" value="1"/>
</dbReference>
<dbReference type="InterPro" id="IPR046533">
    <property type="entry name" value="DUF6598"/>
</dbReference>
<protein>
    <recommendedName>
        <fullName evidence="2">DUF6598 domain-containing protein</fullName>
    </recommendedName>
</protein>
<sequence length="367" mass="41175">MEDAEQWEDASARGEAMRRRVAVAEEQPAVERWSPGKAVAIDRPEAHQDIDDDDIETWDIFAPIEIDEGLRARPKKKPIPLDAEALKAQELAREKYRAECAKFDEEWWADRYAISAFKFRDEWNALYSRRYGPFEANTEICSMRFTDEPAPSGTNTCNTLQIFSAKNPYLVLTGPTRAVVLLDPVTIEAKLLVKGTVESEDKILSHIAVEPFICSTLYSKLLLTTAYPNKLSTLELTLGQILFSVEATIFLRVIDGSWPDGFSGRIVAKTASIDQEMVLLLHSGDRIVPCTDDGVKLSRCVASVEVDEKLEVSVKAWKVDNSGMKENELFMAEEANEDYMEEGGVHAPILADSSVEKEVVFTARRYA</sequence>
<dbReference type="Pfam" id="PF20241">
    <property type="entry name" value="DUF6598"/>
    <property type="match status" value="1"/>
</dbReference>
<dbReference type="STRING" id="4540.A0A3L6QWX6"/>
<gene>
    <name evidence="3" type="ORF">C2845_PM04G29070</name>
</gene>
<dbReference type="OrthoDB" id="683863at2759"/>
<evidence type="ECO:0000259" key="2">
    <source>
        <dbReference type="Pfam" id="PF20241"/>
    </source>
</evidence>